<organism evidence="1 2">
    <name type="scientific">Zopfia rhizophila CBS 207.26</name>
    <dbReference type="NCBI Taxonomy" id="1314779"/>
    <lineage>
        <taxon>Eukaryota</taxon>
        <taxon>Fungi</taxon>
        <taxon>Dikarya</taxon>
        <taxon>Ascomycota</taxon>
        <taxon>Pezizomycotina</taxon>
        <taxon>Dothideomycetes</taxon>
        <taxon>Dothideomycetes incertae sedis</taxon>
        <taxon>Zopfiaceae</taxon>
        <taxon>Zopfia</taxon>
    </lineage>
</organism>
<evidence type="ECO:0000313" key="2">
    <source>
        <dbReference type="Proteomes" id="UP000800200"/>
    </source>
</evidence>
<evidence type="ECO:0000313" key="1">
    <source>
        <dbReference type="EMBL" id="KAF2185974.1"/>
    </source>
</evidence>
<gene>
    <name evidence="1" type="ORF">K469DRAFT_152424</name>
</gene>
<dbReference type="OrthoDB" id="10455511at2759"/>
<dbReference type="AlphaFoldDB" id="A0A6A6E2F7"/>
<proteinExistence type="predicted"/>
<sequence>MNSRSRLPTKSTMVMLAATSCCLAMRKTGRLSSRMAFSTSERLNRSSRERAYALRKTRKRSRSFSLAASTNLIQASSAPNSGMPVQSTARRAVHSDILWPSCLQLRQTIRTLVGQLRAA</sequence>
<keyword evidence="2" id="KW-1185">Reference proteome</keyword>
<name>A0A6A6E2F7_9PEZI</name>
<accession>A0A6A6E2F7</accession>
<dbReference type="Proteomes" id="UP000800200">
    <property type="component" value="Unassembled WGS sequence"/>
</dbReference>
<reference evidence="1" key="1">
    <citation type="journal article" date="2020" name="Stud. Mycol.">
        <title>101 Dothideomycetes genomes: a test case for predicting lifestyles and emergence of pathogens.</title>
        <authorList>
            <person name="Haridas S."/>
            <person name="Albert R."/>
            <person name="Binder M."/>
            <person name="Bloem J."/>
            <person name="Labutti K."/>
            <person name="Salamov A."/>
            <person name="Andreopoulos B."/>
            <person name="Baker S."/>
            <person name="Barry K."/>
            <person name="Bills G."/>
            <person name="Bluhm B."/>
            <person name="Cannon C."/>
            <person name="Castanera R."/>
            <person name="Culley D."/>
            <person name="Daum C."/>
            <person name="Ezra D."/>
            <person name="Gonzalez J."/>
            <person name="Henrissat B."/>
            <person name="Kuo A."/>
            <person name="Liang C."/>
            <person name="Lipzen A."/>
            <person name="Lutzoni F."/>
            <person name="Magnuson J."/>
            <person name="Mondo S."/>
            <person name="Nolan M."/>
            <person name="Ohm R."/>
            <person name="Pangilinan J."/>
            <person name="Park H.-J."/>
            <person name="Ramirez L."/>
            <person name="Alfaro M."/>
            <person name="Sun H."/>
            <person name="Tritt A."/>
            <person name="Yoshinaga Y."/>
            <person name="Zwiers L.-H."/>
            <person name="Turgeon B."/>
            <person name="Goodwin S."/>
            <person name="Spatafora J."/>
            <person name="Crous P."/>
            <person name="Grigoriev I."/>
        </authorList>
    </citation>
    <scope>NUCLEOTIDE SEQUENCE</scope>
    <source>
        <strain evidence="1">CBS 207.26</strain>
    </source>
</reference>
<protein>
    <submittedName>
        <fullName evidence="1">Uncharacterized protein</fullName>
    </submittedName>
</protein>
<dbReference type="EMBL" id="ML994631">
    <property type="protein sequence ID" value="KAF2185974.1"/>
    <property type="molecule type" value="Genomic_DNA"/>
</dbReference>
<dbReference type="PROSITE" id="PS51257">
    <property type="entry name" value="PROKAR_LIPOPROTEIN"/>
    <property type="match status" value="1"/>
</dbReference>